<dbReference type="EMBL" id="CP011502">
    <property type="protein sequence ID" value="ALX05926.1"/>
    <property type="molecule type" value="Genomic_DNA"/>
</dbReference>
<reference evidence="3 4" key="1">
    <citation type="journal article" date="1991" name="Int. J. Syst. Bacteriol.">
        <title>Description of the erythromycin-producing bacterium Arthrobacter sp. strain NRRL B-3381 as Aeromicrobium erythreum gen. nov., sp. nov.</title>
        <authorList>
            <person name="Miller E.S."/>
            <person name="Woese C.R."/>
            <person name="Brenner S."/>
        </authorList>
    </citation>
    <scope>NUCLEOTIDE SEQUENCE [LARGE SCALE GENOMIC DNA]</scope>
    <source>
        <strain evidence="3 4">AR18</strain>
    </source>
</reference>
<dbReference type="CDD" id="cd00293">
    <property type="entry name" value="USP-like"/>
    <property type="match status" value="1"/>
</dbReference>
<dbReference type="PANTHER" id="PTHR46268">
    <property type="entry name" value="STRESS RESPONSE PROTEIN NHAX"/>
    <property type="match status" value="1"/>
</dbReference>
<dbReference type="STRING" id="2041.AERYTH_15065"/>
<comment type="similarity">
    <text evidence="1">Belongs to the universal stress protein A family.</text>
</comment>
<dbReference type="Gene3D" id="3.40.50.620">
    <property type="entry name" value="HUPs"/>
    <property type="match status" value="1"/>
</dbReference>
<dbReference type="SUPFAM" id="SSF52402">
    <property type="entry name" value="Adenine nucleotide alpha hydrolases-like"/>
    <property type="match status" value="1"/>
</dbReference>
<evidence type="ECO:0000313" key="4">
    <source>
        <dbReference type="Proteomes" id="UP000067689"/>
    </source>
</evidence>
<sequence>MHVLVATDGSKQSLQSATYLRHVVDADSVTKVSVVAVVSPLAAVPFAAEGSADGGVELSFRREAEQATLKVAEALDGWGPPVTTHVYSGAPANEIIKAAKRFDSGLIVLASQSTRTQAVLMGSVSHKVLNQATCPVLVHRPGPKPARKPVRRAAKKA</sequence>
<gene>
    <name evidence="3" type="ORF">AERYTH_15065</name>
</gene>
<dbReference type="PATRIC" id="fig|2041.4.peg.3148"/>
<dbReference type="PRINTS" id="PR01438">
    <property type="entry name" value="UNVRSLSTRESS"/>
</dbReference>
<dbReference type="OrthoDB" id="5121879at2"/>
<feature type="domain" description="UspA" evidence="2">
    <location>
        <begin position="2"/>
        <end position="138"/>
    </location>
</feature>
<dbReference type="PANTHER" id="PTHR46268:SF15">
    <property type="entry name" value="UNIVERSAL STRESS PROTEIN HP_0031"/>
    <property type="match status" value="1"/>
</dbReference>
<dbReference type="InterPro" id="IPR006015">
    <property type="entry name" value="Universal_stress_UspA"/>
</dbReference>
<accession>A0A0U4CS34</accession>
<dbReference type="KEGG" id="aer:AERYTH_15065"/>
<keyword evidence="4" id="KW-1185">Reference proteome</keyword>
<name>A0A0U4CS34_9ACTN</name>
<proteinExistence type="inferred from homology"/>
<dbReference type="Proteomes" id="UP000067689">
    <property type="component" value="Chromosome"/>
</dbReference>
<organism evidence="3 4">
    <name type="scientific">Aeromicrobium erythreum</name>
    <dbReference type="NCBI Taxonomy" id="2041"/>
    <lineage>
        <taxon>Bacteria</taxon>
        <taxon>Bacillati</taxon>
        <taxon>Actinomycetota</taxon>
        <taxon>Actinomycetes</taxon>
        <taxon>Propionibacteriales</taxon>
        <taxon>Nocardioidaceae</taxon>
        <taxon>Aeromicrobium</taxon>
    </lineage>
</organism>
<evidence type="ECO:0000259" key="2">
    <source>
        <dbReference type="Pfam" id="PF00582"/>
    </source>
</evidence>
<evidence type="ECO:0000256" key="1">
    <source>
        <dbReference type="ARBA" id="ARBA00008791"/>
    </source>
</evidence>
<dbReference type="Pfam" id="PF00582">
    <property type="entry name" value="Usp"/>
    <property type="match status" value="1"/>
</dbReference>
<protein>
    <recommendedName>
        <fullName evidence="2">UspA domain-containing protein</fullName>
    </recommendedName>
</protein>
<dbReference type="RefSeq" id="WP_067860380.1">
    <property type="nucleotide sequence ID" value="NZ_CP011502.1"/>
</dbReference>
<dbReference type="AlphaFoldDB" id="A0A0U4CS34"/>
<evidence type="ECO:0000313" key="3">
    <source>
        <dbReference type="EMBL" id="ALX05926.1"/>
    </source>
</evidence>
<dbReference type="InterPro" id="IPR014729">
    <property type="entry name" value="Rossmann-like_a/b/a_fold"/>
</dbReference>
<dbReference type="InterPro" id="IPR006016">
    <property type="entry name" value="UspA"/>
</dbReference>